<organism evidence="3">
    <name type="scientific">Absidia glauca</name>
    <name type="common">Pin mould</name>
    <dbReference type="NCBI Taxonomy" id="4829"/>
    <lineage>
        <taxon>Eukaryota</taxon>
        <taxon>Fungi</taxon>
        <taxon>Fungi incertae sedis</taxon>
        <taxon>Mucoromycota</taxon>
        <taxon>Mucoromycotina</taxon>
        <taxon>Mucoromycetes</taxon>
        <taxon>Mucorales</taxon>
        <taxon>Cunninghamellaceae</taxon>
        <taxon>Absidia</taxon>
    </lineage>
</organism>
<keyword evidence="4" id="KW-1185">Reference proteome</keyword>
<name>A0A168QDY8_ABSGL</name>
<dbReference type="AlphaFoldDB" id="A0A168QDY8"/>
<gene>
    <name evidence="3" type="primary">ABSGL_10294.1 scaffold 11921</name>
</gene>
<keyword evidence="2" id="KW-0472">Membrane</keyword>
<reference evidence="3" key="1">
    <citation type="submission" date="2016-04" db="EMBL/GenBank/DDBJ databases">
        <authorList>
            <person name="Evans L.H."/>
            <person name="Alamgir A."/>
            <person name="Owens N."/>
            <person name="Weber N.D."/>
            <person name="Virtaneva K."/>
            <person name="Barbian K."/>
            <person name="Babar A."/>
            <person name="Rosenke K."/>
        </authorList>
    </citation>
    <scope>NUCLEOTIDE SEQUENCE [LARGE SCALE GENOMIC DNA]</scope>
    <source>
        <strain evidence="3">CBS 101.48</strain>
    </source>
</reference>
<feature type="region of interest" description="Disordered" evidence="1">
    <location>
        <begin position="203"/>
        <end position="228"/>
    </location>
</feature>
<dbReference type="InParanoid" id="A0A168QDY8"/>
<keyword evidence="2" id="KW-0812">Transmembrane</keyword>
<dbReference type="OrthoDB" id="2285912at2759"/>
<dbReference type="Proteomes" id="UP000078561">
    <property type="component" value="Unassembled WGS sequence"/>
</dbReference>
<evidence type="ECO:0000313" key="4">
    <source>
        <dbReference type="Proteomes" id="UP000078561"/>
    </source>
</evidence>
<evidence type="ECO:0000313" key="3">
    <source>
        <dbReference type="EMBL" id="SAM04430.1"/>
    </source>
</evidence>
<proteinExistence type="predicted"/>
<keyword evidence="2" id="KW-1133">Transmembrane helix</keyword>
<dbReference type="EMBL" id="LT554386">
    <property type="protein sequence ID" value="SAM04430.1"/>
    <property type="molecule type" value="Genomic_DNA"/>
</dbReference>
<protein>
    <submittedName>
        <fullName evidence="3">Uncharacterized protein</fullName>
    </submittedName>
</protein>
<accession>A0A168QDY8</accession>
<feature type="transmembrane region" description="Helical" evidence="2">
    <location>
        <begin position="48"/>
        <end position="68"/>
    </location>
</feature>
<sequence>MIVSTTTIIVPSPSSTILASPSSYSVGVVPSSTPSITQAPGSYNNGPIIGGLIGGVLLIMSLVSCLLYQRLSKKKRQRIGHQDETKEWSLTKTWSTATGVEAPPPAYYSSSHVTLTPTITKRWTQDSTMSKPASFVKQYSPQLAYSPSDHSMLRDGHGSMSPSHTLVDSNGWLHQKEELNLPTEQQRRSIQPYQAQLNTSTCSFSDALEPPGPYQTGILLHTPPPPPP</sequence>
<evidence type="ECO:0000256" key="2">
    <source>
        <dbReference type="SAM" id="Phobius"/>
    </source>
</evidence>
<evidence type="ECO:0000256" key="1">
    <source>
        <dbReference type="SAM" id="MobiDB-lite"/>
    </source>
</evidence>